<name>D2QDJ0_SPILD</name>
<evidence type="ECO:0000313" key="3">
    <source>
        <dbReference type="Proteomes" id="UP000002028"/>
    </source>
</evidence>
<dbReference type="KEGG" id="sli:Slin_2081"/>
<feature type="transmembrane region" description="Helical" evidence="1">
    <location>
        <begin position="6"/>
        <end position="26"/>
    </location>
</feature>
<evidence type="ECO:0000313" key="2">
    <source>
        <dbReference type="EMBL" id="ADB38120.1"/>
    </source>
</evidence>
<feature type="transmembrane region" description="Helical" evidence="1">
    <location>
        <begin position="109"/>
        <end position="128"/>
    </location>
</feature>
<sequence length="129" mass="15029">MKFLIPLLIGGLFNSIFSGLFLLSYYRLVSRASKATGMITGFDRSDFFQLRKLFVPLVRFKTRDNTWIEGQPDHSIFHELNSFVRQGEVRVYYQEDKPEKFVIESGLEVFVNWLIIILTLGGIVWLFGQ</sequence>
<dbReference type="RefSeq" id="WP_012926668.1">
    <property type="nucleotide sequence ID" value="NC_013730.1"/>
</dbReference>
<reference evidence="2 3" key="1">
    <citation type="journal article" date="2010" name="Stand. Genomic Sci.">
        <title>Complete genome sequence of Spirosoma linguale type strain (1).</title>
        <authorList>
            <person name="Lail K."/>
            <person name="Sikorski J."/>
            <person name="Saunders E."/>
            <person name="Lapidus A."/>
            <person name="Glavina Del Rio T."/>
            <person name="Copeland A."/>
            <person name="Tice H."/>
            <person name="Cheng J.-F."/>
            <person name="Lucas S."/>
            <person name="Nolan M."/>
            <person name="Bruce D."/>
            <person name="Goodwin L."/>
            <person name="Pitluck S."/>
            <person name="Ivanova N."/>
            <person name="Mavromatis K."/>
            <person name="Ovchinnikova G."/>
            <person name="Pati A."/>
            <person name="Chen A."/>
            <person name="Palaniappan K."/>
            <person name="Land M."/>
            <person name="Hauser L."/>
            <person name="Chang Y.-J."/>
            <person name="Jeffries C.D."/>
            <person name="Chain P."/>
            <person name="Brettin T."/>
            <person name="Detter J.C."/>
            <person name="Schuetze A."/>
            <person name="Rohde M."/>
            <person name="Tindall B.J."/>
            <person name="Goeker M."/>
            <person name="Bristow J."/>
            <person name="Eisen J.A."/>
            <person name="Markowitz V."/>
            <person name="Hugenholtz P."/>
            <person name="Kyrpides N.C."/>
            <person name="Klenk H.-P."/>
            <person name="Chen F."/>
        </authorList>
    </citation>
    <scope>NUCLEOTIDE SEQUENCE [LARGE SCALE GENOMIC DNA]</scope>
    <source>
        <strain evidence="3">ATCC 33905 / DSM 74 / LMG 10896 / Claus 1</strain>
    </source>
</reference>
<keyword evidence="3" id="KW-1185">Reference proteome</keyword>
<proteinExistence type="predicted"/>
<evidence type="ECO:0000256" key="1">
    <source>
        <dbReference type="SAM" id="Phobius"/>
    </source>
</evidence>
<keyword evidence="1" id="KW-0812">Transmembrane</keyword>
<dbReference type="EMBL" id="CP001769">
    <property type="protein sequence ID" value="ADB38120.1"/>
    <property type="molecule type" value="Genomic_DNA"/>
</dbReference>
<keyword evidence="1" id="KW-1133">Transmembrane helix</keyword>
<evidence type="ECO:0008006" key="4">
    <source>
        <dbReference type="Google" id="ProtNLM"/>
    </source>
</evidence>
<protein>
    <recommendedName>
        <fullName evidence="4">DUF3592 domain-containing protein</fullName>
    </recommendedName>
</protein>
<accession>D2QDJ0</accession>
<dbReference type="Proteomes" id="UP000002028">
    <property type="component" value="Chromosome"/>
</dbReference>
<organism evidence="2 3">
    <name type="scientific">Spirosoma linguale (strain ATCC 33905 / DSM 74 / LMG 10896 / Claus 1)</name>
    <dbReference type="NCBI Taxonomy" id="504472"/>
    <lineage>
        <taxon>Bacteria</taxon>
        <taxon>Pseudomonadati</taxon>
        <taxon>Bacteroidota</taxon>
        <taxon>Cytophagia</taxon>
        <taxon>Cytophagales</taxon>
        <taxon>Cytophagaceae</taxon>
        <taxon>Spirosoma</taxon>
    </lineage>
</organism>
<gene>
    <name evidence="2" type="ordered locus">Slin_2081</name>
</gene>
<dbReference type="HOGENOM" id="CLU_1947475_0_0_10"/>
<dbReference type="AlphaFoldDB" id="D2QDJ0"/>
<dbReference type="STRING" id="504472.Slin_2081"/>
<keyword evidence="1" id="KW-0472">Membrane</keyword>